<evidence type="ECO:0000259" key="3">
    <source>
        <dbReference type="Pfam" id="PF13360"/>
    </source>
</evidence>
<dbReference type="Gene3D" id="2.130.10.10">
    <property type="entry name" value="YVTN repeat-like/Quinoprotein amine dehydrogenase"/>
    <property type="match status" value="1"/>
</dbReference>
<keyword evidence="5" id="KW-1185">Reference proteome</keyword>
<evidence type="ECO:0000313" key="4">
    <source>
        <dbReference type="EMBL" id="AQP50617.1"/>
    </source>
</evidence>
<dbReference type="OrthoDB" id="3720469at2"/>
<dbReference type="Pfam" id="PF13360">
    <property type="entry name" value="PQQ_2"/>
    <property type="match status" value="1"/>
</dbReference>
<keyword evidence="2" id="KW-0812">Transmembrane</keyword>
<feature type="transmembrane region" description="Helical" evidence="2">
    <location>
        <begin position="31"/>
        <end position="49"/>
    </location>
</feature>
<evidence type="ECO:0000256" key="1">
    <source>
        <dbReference type="SAM" id="MobiDB-lite"/>
    </source>
</evidence>
<name>A0A1Q2CX20_9ACTN</name>
<protein>
    <recommendedName>
        <fullName evidence="3">Pyrrolo-quinoline quinone repeat domain-containing protein</fullName>
    </recommendedName>
</protein>
<sequence length="440" mass="47557">MAELAPLDAVDLDSGEQPPAGGGWGRRQSGWLAAIVLAVAAALVAVFVWPERQPEPEVVGLPEEPTVAWRLDSAPGVPRLSFERCGEGRIVAFEREDVDLSVRCLSLHDGTEVWRSDLATEPWAWVEDLPGTDFLLFTDDTSARLVDRGDGVSVATLDLPPSTGDTVTQARLLSSDAGDLFLAAPEGTPDGRTTSISRLRGGDVFDRVWTAELREDDVPAIPTGNPLIEYRGLLWYPDAAGGFGFVLEFDDGTRPEWSTSLRQMNFVGNVAVGRDGSDVAGVDLGSGRRLWTRQVERELVVTSGDALYAVPDPDFAFLDPGEGDLVSPITRLDPRTGRELWTGETPHPVAEVRTFGDVVLALSQSPSNRMTIDLQLSRIDPADGAVLWTASLGTGQLTWSAFGEEQVLLSRFLDEGFGRSSVSALDLMTGSIRWDLEPDG</sequence>
<dbReference type="InterPro" id="IPR011047">
    <property type="entry name" value="Quinoprotein_ADH-like_sf"/>
</dbReference>
<dbReference type="STRING" id="399497.BW733_06990"/>
<proteinExistence type="predicted"/>
<organism evidence="4 5">
    <name type="scientific">Tessaracoccus flavescens</name>
    <dbReference type="NCBI Taxonomy" id="399497"/>
    <lineage>
        <taxon>Bacteria</taxon>
        <taxon>Bacillati</taxon>
        <taxon>Actinomycetota</taxon>
        <taxon>Actinomycetes</taxon>
        <taxon>Propionibacteriales</taxon>
        <taxon>Propionibacteriaceae</taxon>
        <taxon>Tessaracoccus</taxon>
    </lineage>
</organism>
<dbReference type="AlphaFoldDB" id="A0A1Q2CX20"/>
<keyword evidence="2" id="KW-0472">Membrane</keyword>
<dbReference type="InterPro" id="IPR015943">
    <property type="entry name" value="WD40/YVTN_repeat-like_dom_sf"/>
</dbReference>
<gene>
    <name evidence="4" type="ORF">BW733_06990</name>
</gene>
<feature type="domain" description="Pyrrolo-quinoline quinone repeat" evidence="3">
    <location>
        <begin position="277"/>
        <end position="436"/>
    </location>
</feature>
<dbReference type="KEGG" id="tfa:BW733_06990"/>
<accession>A0A1Q2CX20</accession>
<keyword evidence="2" id="KW-1133">Transmembrane helix</keyword>
<feature type="region of interest" description="Disordered" evidence="1">
    <location>
        <begin position="1"/>
        <end position="24"/>
    </location>
</feature>
<evidence type="ECO:0000256" key="2">
    <source>
        <dbReference type="SAM" id="Phobius"/>
    </source>
</evidence>
<reference evidence="4 5" key="1">
    <citation type="journal article" date="2008" name="Int. J. Syst. Evol. Microbiol.">
        <title>Tessaracoccus flavescens sp. nov., isolated from marine sediment.</title>
        <authorList>
            <person name="Lee D.W."/>
            <person name="Lee S.D."/>
        </authorList>
    </citation>
    <scope>NUCLEOTIDE SEQUENCE [LARGE SCALE GENOMIC DNA]</scope>
    <source>
        <strain evidence="4 5">SST-39T</strain>
    </source>
</reference>
<evidence type="ECO:0000313" key="5">
    <source>
        <dbReference type="Proteomes" id="UP000188235"/>
    </source>
</evidence>
<dbReference type="SUPFAM" id="SSF50998">
    <property type="entry name" value="Quinoprotein alcohol dehydrogenase-like"/>
    <property type="match status" value="1"/>
</dbReference>
<dbReference type="EMBL" id="CP019607">
    <property type="protein sequence ID" value="AQP50617.1"/>
    <property type="molecule type" value="Genomic_DNA"/>
</dbReference>
<dbReference type="Proteomes" id="UP000188235">
    <property type="component" value="Chromosome"/>
</dbReference>
<dbReference type="InterPro" id="IPR002372">
    <property type="entry name" value="PQQ_rpt_dom"/>
</dbReference>
<dbReference type="RefSeq" id="WP_077349138.1">
    <property type="nucleotide sequence ID" value="NZ_CP019607.1"/>
</dbReference>